<protein>
    <submittedName>
        <fullName evidence="1">14083_t:CDS:1</fullName>
    </submittedName>
</protein>
<gene>
    <name evidence="1" type="ORF">ACOLOM_LOCUS4664</name>
</gene>
<organism evidence="1 2">
    <name type="scientific">Acaulospora colombiana</name>
    <dbReference type="NCBI Taxonomy" id="27376"/>
    <lineage>
        <taxon>Eukaryota</taxon>
        <taxon>Fungi</taxon>
        <taxon>Fungi incertae sedis</taxon>
        <taxon>Mucoromycota</taxon>
        <taxon>Glomeromycotina</taxon>
        <taxon>Glomeromycetes</taxon>
        <taxon>Diversisporales</taxon>
        <taxon>Acaulosporaceae</taxon>
        <taxon>Acaulospora</taxon>
    </lineage>
</organism>
<sequence length="175" mass="20480">MAQILEENNSNELVTSANHDNINFMLGNDDKIKEKVHIQIAIDEVSEMLSASTVGGTSRQRHYKASPLHTRSREETQEERRRRALEDQKKRRRDLTAHARNLALFKPTVILSDDESETEEYPSEVHAESSKLIQSTKRRLELEEDDAVQNSLFKRARLRPAKTFRRKRRARNPYR</sequence>
<name>A0ACA9LR69_9GLOM</name>
<proteinExistence type="predicted"/>
<dbReference type="Proteomes" id="UP000789525">
    <property type="component" value="Unassembled WGS sequence"/>
</dbReference>
<comment type="caution">
    <text evidence="1">The sequence shown here is derived from an EMBL/GenBank/DDBJ whole genome shotgun (WGS) entry which is preliminary data.</text>
</comment>
<dbReference type="EMBL" id="CAJVPT010007896">
    <property type="protein sequence ID" value="CAG8546090.1"/>
    <property type="molecule type" value="Genomic_DNA"/>
</dbReference>
<reference evidence="1" key="1">
    <citation type="submission" date="2021-06" db="EMBL/GenBank/DDBJ databases">
        <authorList>
            <person name="Kallberg Y."/>
            <person name="Tangrot J."/>
            <person name="Rosling A."/>
        </authorList>
    </citation>
    <scope>NUCLEOTIDE SEQUENCE</scope>
    <source>
        <strain evidence="1">CL356</strain>
    </source>
</reference>
<evidence type="ECO:0000313" key="1">
    <source>
        <dbReference type="EMBL" id="CAG8546090.1"/>
    </source>
</evidence>
<evidence type="ECO:0000313" key="2">
    <source>
        <dbReference type="Proteomes" id="UP000789525"/>
    </source>
</evidence>
<accession>A0ACA9LR69</accession>
<keyword evidence="2" id="KW-1185">Reference proteome</keyword>